<evidence type="ECO:0000313" key="2">
    <source>
        <dbReference type="EMBL" id="MBK0417985.1"/>
    </source>
</evidence>
<sequence length="165" mass="16777">MRFLGASLGLALVCVYAVLGAFTINDWAVVAASGVPLERARAAMTAEGQPYSAAPGVAFAVAGVLLGAAWAAVTGAVRAIPGWGCSAGWCALLMLGSPAFFAAGFSNMMSVGDTFVDWRPDSARAIERLFHLSSAIAGILLLGILAATAGRALLRARRRAPGAPS</sequence>
<evidence type="ECO:0000313" key="3">
    <source>
        <dbReference type="Proteomes" id="UP000608530"/>
    </source>
</evidence>
<reference evidence="2" key="1">
    <citation type="submission" date="2020-12" db="EMBL/GenBank/DDBJ databases">
        <title>Leucobacter sp. CAS1, isolated from Chromium sludge.</title>
        <authorList>
            <person name="Xu Z."/>
        </authorList>
    </citation>
    <scope>NUCLEOTIDE SEQUENCE</scope>
    <source>
        <strain evidence="2">CSA1</strain>
    </source>
</reference>
<protein>
    <submittedName>
        <fullName evidence="2">Uncharacterized protein</fullName>
    </submittedName>
</protein>
<feature type="transmembrane region" description="Helical" evidence="1">
    <location>
        <begin position="89"/>
        <end position="109"/>
    </location>
</feature>
<comment type="caution">
    <text evidence="2">The sequence shown here is derived from an EMBL/GenBank/DDBJ whole genome shotgun (WGS) entry which is preliminary data.</text>
</comment>
<organism evidence="2 3">
    <name type="scientific">Leucobacter chromiisoli</name>
    <dbReference type="NCBI Taxonomy" id="2796471"/>
    <lineage>
        <taxon>Bacteria</taxon>
        <taxon>Bacillati</taxon>
        <taxon>Actinomycetota</taxon>
        <taxon>Actinomycetes</taxon>
        <taxon>Micrococcales</taxon>
        <taxon>Microbacteriaceae</taxon>
        <taxon>Leucobacter</taxon>
    </lineage>
</organism>
<keyword evidence="3" id="KW-1185">Reference proteome</keyword>
<name>A0A934Q5Y1_9MICO</name>
<gene>
    <name evidence="2" type="ORF">JD276_02910</name>
</gene>
<dbReference type="AlphaFoldDB" id="A0A934Q5Y1"/>
<feature type="transmembrane region" description="Helical" evidence="1">
    <location>
        <begin position="56"/>
        <end position="77"/>
    </location>
</feature>
<feature type="transmembrane region" description="Helical" evidence="1">
    <location>
        <begin position="129"/>
        <end position="149"/>
    </location>
</feature>
<dbReference type="Proteomes" id="UP000608530">
    <property type="component" value="Unassembled WGS sequence"/>
</dbReference>
<evidence type="ECO:0000256" key="1">
    <source>
        <dbReference type="SAM" id="Phobius"/>
    </source>
</evidence>
<keyword evidence="1" id="KW-1133">Transmembrane helix</keyword>
<dbReference type="EMBL" id="JAEHOH010000003">
    <property type="protein sequence ID" value="MBK0417985.1"/>
    <property type="molecule type" value="Genomic_DNA"/>
</dbReference>
<accession>A0A934Q5Y1</accession>
<keyword evidence="1" id="KW-0472">Membrane</keyword>
<dbReference type="RefSeq" id="WP_200113757.1">
    <property type="nucleotide sequence ID" value="NZ_JAEHOH010000003.1"/>
</dbReference>
<proteinExistence type="predicted"/>
<keyword evidence="1" id="KW-0812">Transmembrane</keyword>